<comment type="caution">
    <text evidence="2">The sequence shown here is derived from an EMBL/GenBank/DDBJ whole genome shotgun (WGS) entry which is preliminary data.</text>
</comment>
<feature type="region of interest" description="Disordered" evidence="1">
    <location>
        <begin position="39"/>
        <end position="62"/>
    </location>
</feature>
<gene>
    <name evidence="2" type="ORF">GCM10022285_17010</name>
</gene>
<accession>A0ABP7Y238</accession>
<dbReference type="EMBL" id="BAABBU010000006">
    <property type="protein sequence ID" value="GAA4129424.1"/>
    <property type="molecule type" value="Genomic_DNA"/>
</dbReference>
<name>A0ABP7Y238_9ACTN</name>
<evidence type="ECO:0000256" key="1">
    <source>
        <dbReference type="SAM" id="MobiDB-lite"/>
    </source>
</evidence>
<reference evidence="3" key="1">
    <citation type="journal article" date="2019" name="Int. J. Syst. Evol. Microbiol.">
        <title>The Global Catalogue of Microorganisms (GCM) 10K type strain sequencing project: providing services to taxonomists for standard genome sequencing and annotation.</title>
        <authorList>
            <consortium name="The Broad Institute Genomics Platform"/>
            <consortium name="The Broad Institute Genome Sequencing Center for Infectious Disease"/>
            <person name="Wu L."/>
            <person name="Ma J."/>
        </authorList>
    </citation>
    <scope>NUCLEOTIDE SEQUENCE [LARGE SCALE GENOMIC DNA]</scope>
    <source>
        <strain evidence="3">JCM 17589</strain>
    </source>
</reference>
<evidence type="ECO:0000313" key="3">
    <source>
        <dbReference type="Proteomes" id="UP001501845"/>
    </source>
</evidence>
<evidence type="ECO:0000313" key="2">
    <source>
        <dbReference type="EMBL" id="GAA4129424.1"/>
    </source>
</evidence>
<organism evidence="2 3">
    <name type="scientific">Streptomyces tunisiensis</name>
    <dbReference type="NCBI Taxonomy" id="948699"/>
    <lineage>
        <taxon>Bacteria</taxon>
        <taxon>Bacillati</taxon>
        <taxon>Actinomycetota</taxon>
        <taxon>Actinomycetes</taxon>
        <taxon>Kitasatosporales</taxon>
        <taxon>Streptomycetaceae</taxon>
        <taxon>Streptomyces</taxon>
    </lineage>
</organism>
<sequence length="62" mass="6660">MSYQSTTRYQWKTDDQVAQVKATDAASAGDRMGFMVDGRGSHAAASRSPGPDSCMRTAVAFQ</sequence>
<protein>
    <submittedName>
        <fullName evidence="2">Uncharacterized protein</fullName>
    </submittedName>
</protein>
<dbReference type="Proteomes" id="UP001501845">
    <property type="component" value="Unassembled WGS sequence"/>
</dbReference>
<proteinExistence type="predicted"/>
<keyword evidence="3" id="KW-1185">Reference proteome</keyword>